<accession>A0AA88MD45</accession>
<reference evidence="2" key="1">
    <citation type="submission" date="2023-07" db="EMBL/GenBank/DDBJ databases">
        <title>Chromosome-level Genome Assembly of Striped Snakehead (Channa striata).</title>
        <authorList>
            <person name="Liu H."/>
        </authorList>
    </citation>
    <scope>NUCLEOTIDE SEQUENCE</scope>
    <source>
        <strain evidence="2">Gz</strain>
        <tissue evidence="2">Muscle</tissue>
    </source>
</reference>
<evidence type="ECO:0000313" key="3">
    <source>
        <dbReference type="Proteomes" id="UP001187415"/>
    </source>
</evidence>
<name>A0AA88MD45_CHASR</name>
<dbReference type="EMBL" id="JAUPFM010000012">
    <property type="protein sequence ID" value="KAK2835383.1"/>
    <property type="molecule type" value="Genomic_DNA"/>
</dbReference>
<evidence type="ECO:0000256" key="1">
    <source>
        <dbReference type="SAM" id="MobiDB-lite"/>
    </source>
</evidence>
<proteinExistence type="predicted"/>
<sequence length="91" mass="10611">MLLEDSFSEAWGNAMTSSRQVEHCKKCPQRKVVCVVLQRTRTFTVTPGIIACFQHEDVRVYNPRGKTEELRGWDKGTSEQVTRRRRSHWSS</sequence>
<keyword evidence="3" id="KW-1185">Reference proteome</keyword>
<gene>
    <name evidence="2" type="ORF">Q5P01_015867</name>
</gene>
<dbReference type="AlphaFoldDB" id="A0AA88MD45"/>
<organism evidence="2 3">
    <name type="scientific">Channa striata</name>
    <name type="common">Snakehead murrel</name>
    <name type="synonym">Ophicephalus striatus</name>
    <dbReference type="NCBI Taxonomy" id="64152"/>
    <lineage>
        <taxon>Eukaryota</taxon>
        <taxon>Metazoa</taxon>
        <taxon>Chordata</taxon>
        <taxon>Craniata</taxon>
        <taxon>Vertebrata</taxon>
        <taxon>Euteleostomi</taxon>
        <taxon>Actinopterygii</taxon>
        <taxon>Neopterygii</taxon>
        <taxon>Teleostei</taxon>
        <taxon>Neoteleostei</taxon>
        <taxon>Acanthomorphata</taxon>
        <taxon>Anabantaria</taxon>
        <taxon>Anabantiformes</taxon>
        <taxon>Channoidei</taxon>
        <taxon>Channidae</taxon>
        <taxon>Channa</taxon>
    </lineage>
</organism>
<comment type="caution">
    <text evidence="2">The sequence shown here is derived from an EMBL/GenBank/DDBJ whole genome shotgun (WGS) entry which is preliminary data.</text>
</comment>
<feature type="region of interest" description="Disordered" evidence="1">
    <location>
        <begin position="69"/>
        <end position="91"/>
    </location>
</feature>
<protein>
    <submittedName>
        <fullName evidence="2">Uncharacterized protein</fullName>
    </submittedName>
</protein>
<evidence type="ECO:0000313" key="2">
    <source>
        <dbReference type="EMBL" id="KAK2835383.1"/>
    </source>
</evidence>
<dbReference type="Proteomes" id="UP001187415">
    <property type="component" value="Unassembled WGS sequence"/>
</dbReference>